<dbReference type="GO" id="GO:0005886">
    <property type="term" value="C:plasma membrane"/>
    <property type="evidence" value="ECO:0007669"/>
    <property type="project" value="UniProtKB-SubCell"/>
</dbReference>
<keyword evidence="4" id="KW-1133">Transmembrane helix</keyword>
<dbReference type="Proteomes" id="UP000193564">
    <property type="component" value="Unassembled WGS sequence"/>
</dbReference>
<dbReference type="KEGG" id="mdr:MDOR_33370"/>
<evidence type="ECO:0000259" key="6">
    <source>
        <dbReference type="Pfam" id="PF00482"/>
    </source>
</evidence>
<evidence type="ECO:0000313" key="10">
    <source>
        <dbReference type="Proteomes" id="UP000467201"/>
    </source>
</evidence>
<dbReference type="Proteomes" id="UP000467201">
    <property type="component" value="Chromosome"/>
</dbReference>
<protein>
    <submittedName>
        <fullName evidence="8">Pilus assembly protein TadC</fullName>
    </submittedName>
    <submittedName>
        <fullName evidence="7">Type II secretion system protein F</fullName>
    </submittedName>
</protein>
<keyword evidence="2" id="KW-1003">Cell membrane</keyword>
<dbReference type="InterPro" id="IPR018076">
    <property type="entry name" value="T2SS_GspF_dom"/>
</dbReference>
<reference evidence="8 9" key="1">
    <citation type="submission" date="2016-01" db="EMBL/GenBank/DDBJ databases">
        <title>The new phylogeny of the genus Mycobacterium.</title>
        <authorList>
            <person name="Tarcisio F."/>
            <person name="Conor M."/>
            <person name="Antonella G."/>
            <person name="Elisabetta G."/>
            <person name="Giulia F.S."/>
            <person name="Sara T."/>
            <person name="Anna F."/>
            <person name="Clotilde B."/>
            <person name="Roberto B."/>
            <person name="Veronica D.S."/>
            <person name="Fabio R."/>
            <person name="Monica P."/>
            <person name="Olivier J."/>
            <person name="Enrico T."/>
            <person name="Nicola S."/>
        </authorList>
    </citation>
    <scope>NUCLEOTIDE SEQUENCE [LARGE SCALE GENOMIC DNA]</scope>
    <source>
        <strain evidence="8 9">DSM 44339</strain>
    </source>
</reference>
<dbReference type="EMBL" id="LQOS01000013">
    <property type="protein sequence ID" value="ORV44510.1"/>
    <property type="molecule type" value="Genomic_DNA"/>
</dbReference>
<name>A0A1X1TJ13_9MYCO</name>
<evidence type="ECO:0000313" key="8">
    <source>
        <dbReference type="EMBL" id="ORV44510.1"/>
    </source>
</evidence>
<reference evidence="7" key="3">
    <citation type="submission" date="2020-02" db="EMBL/GenBank/DDBJ databases">
        <authorList>
            <person name="Matsumoto Y."/>
            <person name="Motooka D."/>
            <person name="Nakamura S."/>
        </authorList>
    </citation>
    <scope>NUCLEOTIDE SEQUENCE</scope>
    <source>
        <strain evidence="7">JCM 12405</strain>
    </source>
</reference>
<evidence type="ECO:0000256" key="1">
    <source>
        <dbReference type="ARBA" id="ARBA00004651"/>
    </source>
</evidence>
<organism evidence="8 9">
    <name type="scientific">Mycolicibacterium doricum</name>
    <dbReference type="NCBI Taxonomy" id="126673"/>
    <lineage>
        <taxon>Bacteria</taxon>
        <taxon>Bacillati</taxon>
        <taxon>Actinomycetota</taxon>
        <taxon>Actinomycetes</taxon>
        <taxon>Mycobacteriales</taxon>
        <taxon>Mycobacteriaceae</taxon>
        <taxon>Mycolicibacterium</taxon>
    </lineage>
</organism>
<evidence type="ECO:0000313" key="9">
    <source>
        <dbReference type="Proteomes" id="UP000193564"/>
    </source>
</evidence>
<evidence type="ECO:0000256" key="4">
    <source>
        <dbReference type="ARBA" id="ARBA00022989"/>
    </source>
</evidence>
<keyword evidence="3" id="KW-0812">Transmembrane</keyword>
<dbReference type="OrthoDB" id="3267562at2"/>
<dbReference type="EMBL" id="AP022605">
    <property type="protein sequence ID" value="BBZ09168.1"/>
    <property type="molecule type" value="Genomic_DNA"/>
</dbReference>
<gene>
    <name evidence="8" type="ORF">AWC01_03550</name>
    <name evidence="7" type="ORF">MDOR_33370</name>
</gene>
<dbReference type="PANTHER" id="PTHR35007">
    <property type="entry name" value="INTEGRAL MEMBRANE PROTEIN-RELATED"/>
    <property type="match status" value="1"/>
</dbReference>
<dbReference type="STRING" id="126673.AWC01_03550"/>
<evidence type="ECO:0000256" key="3">
    <source>
        <dbReference type="ARBA" id="ARBA00022692"/>
    </source>
</evidence>
<dbReference type="Pfam" id="PF00482">
    <property type="entry name" value="T2SSF"/>
    <property type="match status" value="1"/>
</dbReference>
<comment type="subcellular location">
    <subcellularLocation>
        <location evidence="1">Cell membrane</location>
        <topology evidence="1">Multi-pass membrane protein</topology>
    </subcellularLocation>
</comment>
<proteinExistence type="predicted"/>
<evidence type="ECO:0000256" key="2">
    <source>
        <dbReference type="ARBA" id="ARBA00022475"/>
    </source>
</evidence>
<keyword evidence="9" id="KW-1185">Reference proteome</keyword>
<feature type="domain" description="Type II secretion system protein GspF" evidence="6">
    <location>
        <begin position="52"/>
        <end position="172"/>
    </location>
</feature>
<dbReference type="RefSeq" id="WP_085188570.1">
    <property type="nucleotide sequence ID" value="NZ_AP022605.1"/>
</dbReference>
<evidence type="ECO:0000256" key="5">
    <source>
        <dbReference type="ARBA" id="ARBA00023136"/>
    </source>
</evidence>
<dbReference type="AlphaFoldDB" id="A0A1X1TJ13"/>
<dbReference type="PANTHER" id="PTHR35007:SF3">
    <property type="entry name" value="POSSIBLE CONSERVED ALANINE RICH MEMBRANE PROTEIN"/>
    <property type="match status" value="1"/>
</dbReference>
<sequence length="192" mass="19066">MSVSAALLALALLLTGREGGVRMVGLRTADRRITRPVEQGSADPLAAASTFDVLAACLSSGMAVSAAASAASTSAPPALARILTRAADMLALGADAATAWADPGSTLDDPARALMRLARRSAESGTALAQGVADLAVESRSDAADAARATAERAGVLIAAPLGACYLPAFLCLGIVPVVVGLAGDVLQSGLW</sequence>
<evidence type="ECO:0000313" key="7">
    <source>
        <dbReference type="EMBL" id="BBZ09168.1"/>
    </source>
</evidence>
<reference evidence="7 10" key="2">
    <citation type="journal article" date="2019" name="Emerg. Microbes Infect.">
        <title>Comprehensive subspecies identification of 175 nontuberculous mycobacteria species based on 7547 genomic profiles.</title>
        <authorList>
            <person name="Matsumoto Y."/>
            <person name="Kinjo T."/>
            <person name="Motooka D."/>
            <person name="Nabeya D."/>
            <person name="Jung N."/>
            <person name="Uechi K."/>
            <person name="Horii T."/>
            <person name="Iida T."/>
            <person name="Fujita J."/>
            <person name="Nakamura S."/>
        </authorList>
    </citation>
    <scope>NUCLEOTIDE SEQUENCE [LARGE SCALE GENOMIC DNA]</scope>
    <source>
        <strain evidence="7 10">JCM 12405</strain>
    </source>
</reference>
<accession>A0A1X1TJ13</accession>
<keyword evidence="5" id="KW-0472">Membrane</keyword>